<feature type="compositionally biased region" description="Basic and acidic residues" evidence="2">
    <location>
        <begin position="170"/>
        <end position="187"/>
    </location>
</feature>
<dbReference type="Proteomes" id="UP001367508">
    <property type="component" value="Unassembled WGS sequence"/>
</dbReference>
<evidence type="ECO:0000256" key="1">
    <source>
        <dbReference type="ARBA" id="ARBA00005711"/>
    </source>
</evidence>
<dbReference type="PANTHER" id="PTHR31471:SF51">
    <property type="entry name" value="REMORIN FAMILY PROTEIN"/>
    <property type="match status" value="1"/>
</dbReference>
<feature type="region of interest" description="Disordered" evidence="2">
    <location>
        <begin position="202"/>
        <end position="226"/>
    </location>
</feature>
<proteinExistence type="inferred from homology"/>
<gene>
    <name evidence="4" type="ORF">VNO77_39804</name>
</gene>
<evidence type="ECO:0000313" key="4">
    <source>
        <dbReference type="EMBL" id="KAK7307069.1"/>
    </source>
</evidence>
<feature type="domain" description="Remorin C-terminal" evidence="3">
    <location>
        <begin position="172"/>
        <end position="276"/>
    </location>
</feature>
<dbReference type="AlphaFoldDB" id="A0AAN9PQZ9"/>
<evidence type="ECO:0000313" key="5">
    <source>
        <dbReference type="Proteomes" id="UP001367508"/>
    </source>
</evidence>
<comment type="similarity">
    <text evidence="1">Belongs to the remorin family.</text>
</comment>
<feature type="region of interest" description="Disordered" evidence="2">
    <location>
        <begin position="81"/>
        <end position="187"/>
    </location>
</feature>
<name>A0AAN9PQZ9_CANGL</name>
<reference evidence="4 5" key="1">
    <citation type="submission" date="2024-01" db="EMBL/GenBank/DDBJ databases">
        <title>The genomes of 5 underutilized Papilionoideae crops provide insights into root nodulation and disease resistanc.</title>
        <authorList>
            <person name="Jiang F."/>
        </authorList>
    </citation>
    <scope>NUCLEOTIDE SEQUENCE [LARGE SCALE GENOMIC DNA]</scope>
    <source>
        <strain evidence="4">LVBAO_FW01</strain>
        <tissue evidence="4">Leaves</tissue>
    </source>
</reference>
<protein>
    <recommendedName>
        <fullName evidence="3">Remorin C-terminal domain-containing protein</fullName>
    </recommendedName>
</protein>
<feature type="region of interest" description="Disordered" evidence="2">
    <location>
        <begin position="1"/>
        <end position="59"/>
    </location>
</feature>
<feature type="compositionally biased region" description="Basic and acidic residues" evidence="2">
    <location>
        <begin position="215"/>
        <end position="226"/>
    </location>
</feature>
<evidence type="ECO:0000256" key="2">
    <source>
        <dbReference type="SAM" id="MobiDB-lite"/>
    </source>
</evidence>
<organism evidence="4 5">
    <name type="scientific">Canavalia gladiata</name>
    <name type="common">Sword bean</name>
    <name type="synonym">Dolichos gladiatus</name>
    <dbReference type="NCBI Taxonomy" id="3824"/>
    <lineage>
        <taxon>Eukaryota</taxon>
        <taxon>Viridiplantae</taxon>
        <taxon>Streptophyta</taxon>
        <taxon>Embryophyta</taxon>
        <taxon>Tracheophyta</taxon>
        <taxon>Spermatophyta</taxon>
        <taxon>Magnoliopsida</taxon>
        <taxon>eudicotyledons</taxon>
        <taxon>Gunneridae</taxon>
        <taxon>Pentapetalae</taxon>
        <taxon>rosids</taxon>
        <taxon>fabids</taxon>
        <taxon>Fabales</taxon>
        <taxon>Fabaceae</taxon>
        <taxon>Papilionoideae</taxon>
        <taxon>50 kb inversion clade</taxon>
        <taxon>NPAAA clade</taxon>
        <taxon>indigoferoid/millettioid clade</taxon>
        <taxon>Phaseoleae</taxon>
        <taxon>Canavalia</taxon>
    </lineage>
</organism>
<keyword evidence="5" id="KW-1185">Reference proteome</keyword>
<dbReference type="Pfam" id="PF03763">
    <property type="entry name" value="Remorin_C"/>
    <property type="match status" value="1"/>
</dbReference>
<dbReference type="EMBL" id="JAYMYQ010000010">
    <property type="protein sequence ID" value="KAK7307069.1"/>
    <property type="molecule type" value="Genomic_DNA"/>
</dbReference>
<evidence type="ECO:0000259" key="3">
    <source>
        <dbReference type="Pfam" id="PF03763"/>
    </source>
</evidence>
<comment type="caution">
    <text evidence="4">The sequence shown here is derived from an EMBL/GenBank/DDBJ whole genome shotgun (WGS) entry which is preliminary data.</text>
</comment>
<dbReference type="InterPro" id="IPR005516">
    <property type="entry name" value="Remorin_C"/>
</dbReference>
<accession>A0AAN9PQZ9</accession>
<sequence length="281" mass="32316">METFVRVQFTRAEEKKAGPGGTKDSQKIPIQKTQSFKEKKQGGQNWFQKQFSRKTSRDHDSIDMEHAVAVAATAFALNLQDVPEQKGETAEASLTKTKSKVDGPKSTISLLGAASKRLSSSFKSKDDQSSKVPKFSVTDQKKQEEAITPAPTRETSIKHDPAKEPTPPTDTERHKKADEWERTELENIRERYDKLREMIDSWESNKKTKARRKLNKEEREREQRRMKSLENFHYKVKCIDQIAEGARTKAEESRRNEEIKAKEKADVIRTTGKLPRICFCF</sequence>
<dbReference type="PANTHER" id="PTHR31471">
    <property type="entry name" value="OS02G0116800 PROTEIN"/>
    <property type="match status" value="1"/>
</dbReference>